<dbReference type="Proteomes" id="UP001469365">
    <property type="component" value="Unassembled WGS sequence"/>
</dbReference>
<keyword evidence="5 6" id="KW-0472">Membrane</keyword>
<protein>
    <recommendedName>
        <fullName evidence="6">Probable membrane transporter protein</fullName>
    </recommendedName>
</protein>
<keyword evidence="4 6" id="KW-1133">Transmembrane helix</keyword>
<reference evidence="7 8" key="1">
    <citation type="submission" date="2024-04" db="EMBL/GenBank/DDBJ databases">
        <title>draft genome sequnece of Paenibacillus filicis.</title>
        <authorList>
            <person name="Kim D.-U."/>
        </authorList>
    </citation>
    <scope>NUCLEOTIDE SEQUENCE [LARGE SCALE GENOMIC DNA]</scope>
    <source>
        <strain evidence="7 8">KACC14197</strain>
    </source>
</reference>
<keyword evidence="6" id="KW-1003">Cell membrane</keyword>
<dbReference type="InterPro" id="IPR051598">
    <property type="entry name" value="TSUP/Inactive_protease-like"/>
</dbReference>
<name>A0ABU9DT37_9BACL</name>
<evidence type="ECO:0000256" key="1">
    <source>
        <dbReference type="ARBA" id="ARBA00004141"/>
    </source>
</evidence>
<evidence type="ECO:0000313" key="7">
    <source>
        <dbReference type="EMBL" id="MEK8131987.1"/>
    </source>
</evidence>
<dbReference type="InterPro" id="IPR002781">
    <property type="entry name" value="TM_pro_TauE-like"/>
</dbReference>
<comment type="caution">
    <text evidence="7">The sequence shown here is derived from an EMBL/GenBank/DDBJ whole genome shotgun (WGS) entry which is preliminary data.</text>
</comment>
<accession>A0ABU9DT37</accession>
<evidence type="ECO:0000256" key="3">
    <source>
        <dbReference type="ARBA" id="ARBA00022692"/>
    </source>
</evidence>
<feature type="transmembrane region" description="Helical" evidence="6">
    <location>
        <begin position="210"/>
        <end position="230"/>
    </location>
</feature>
<keyword evidence="3 6" id="KW-0812">Transmembrane</keyword>
<dbReference type="Pfam" id="PF01925">
    <property type="entry name" value="TauE"/>
    <property type="match status" value="1"/>
</dbReference>
<feature type="transmembrane region" description="Helical" evidence="6">
    <location>
        <begin position="141"/>
        <end position="174"/>
    </location>
</feature>
<feature type="transmembrane region" description="Helical" evidence="6">
    <location>
        <begin position="6"/>
        <end position="32"/>
    </location>
</feature>
<dbReference type="RefSeq" id="WP_341419160.1">
    <property type="nucleotide sequence ID" value="NZ_JBBPCC010000025.1"/>
</dbReference>
<dbReference type="PANTHER" id="PTHR43701">
    <property type="entry name" value="MEMBRANE TRANSPORTER PROTEIN MJ0441-RELATED"/>
    <property type="match status" value="1"/>
</dbReference>
<comment type="subcellular location">
    <subcellularLocation>
        <location evidence="6">Cell membrane</location>
        <topology evidence="6">Multi-pass membrane protein</topology>
    </subcellularLocation>
    <subcellularLocation>
        <location evidence="1">Membrane</location>
        <topology evidence="1">Multi-pass membrane protein</topology>
    </subcellularLocation>
</comment>
<feature type="transmembrane region" description="Helical" evidence="6">
    <location>
        <begin position="101"/>
        <end position="120"/>
    </location>
</feature>
<sequence length="255" mass="26919">MELELIAIGAFVGILIGLTGVGGASLLTPLLVTAGIQPMTAVATDLVYNSVTKLFGSVQHLRQRTVNLALARQFALGSLPGAAASILLLKSFPPLHGYQDLIIRHALGFMLVIVALLNLVQLGLKSRHASSLQDMPLERKLPLTIAIGFVLGFLVGFTSIGSGSLFALAMMIFYRLSSAELVGTDIAHAFLLVTAAGLLHLSLGHVNLGLAFQLLIGSVPGVLLGSKWSARMPAKPLRIAIALLILFSGLKLIFR</sequence>
<feature type="transmembrane region" description="Helical" evidence="6">
    <location>
        <begin position="186"/>
        <end position="203"/>
    </location>
</feature>
<dbReference type="PANTHER" id="PTHR43701:SF2">
    <property type="entry name" value="MEMBRANE TRANSPORTER PROTEIN YJNA-RELATED"/>
    <property type="match status" value="1"/>
</dbReference>
<evidence type="ECO:0000313" key="8">
    <source>
        <dbReference type="Proteomes" id="UP001469365"/>
    </source>
</evidence>
<feature type="transmembrane region" description="Helical" evidence="6">
    <location>
        <begin position="236"/>
        <end position="254"/>
    </location>
</feature>
<proteinExistence type="inferred from homology"/>
<organism evidence="7 8">
    <name type="scientific">Paenibacillus filicis</name>
    <dbReference type="NCBI Taxonomy" id="669464"/>
    <lineage>
        <taxon>Bacteria</taxon>
        <taxon>Bacillati</taxon>
        <taxon>Bacillota</taxon>
        <taxon>Bacilli</taxon>
        <taxon>Bacillales</taxon>
        <taxon>Paenibacillaceae</taxon>
        <taxon>Paenibacillus</taxon>
    </lineage>
</organism>
<feature type="transmembrane region" description="Helical" evidence="6">
    <location>
        <begin position="69"/>
        <end position="89"/>
    </location>
</feature>
<comment type="similarity">
    <text evidence="2 6">Belongs to the 4-toluene sulfonate uptake permease (TSUP) (TC 2.A.102) family.</text>
</comment>
<dbReference type="EMBL" id="JBBPCC010000025">
    <property type="protein sequence ID" value="MEK8131987.1"/>
    <property type="molecule type" value="Genomic_DNA"/>
</dbReference>
<evidence type="ECO:0000256" key="4">
    <source>
        <dbReference type="ARBA" id="ARBA00022989"/>
    </source>
</evidence>
<keyword evidence="8" id="KW-1185">Reference proteome</keyword>
<evidence type="ECO:0000256" key="2">
    <source>
        <dbReference type="ARBA" id="ARBA00009142"/>
    </source>
</evidence>
<evidence type="ECO:0000256" key="6">
    <source>
        <dbReference type="RuleBase" id="RU363041"/>
    </source>
</evidence>
<gene>
    <name evidence="7" type="ORF">WMW72_29170</name>
</gene>
<evidence type="ECO:0000256" key="5">
    <source>
        <dbReference type="ARBA" id="ARBA00023136"/>
    </source>
</evidence>